<dbReference type="Pfam" id="PF09792">
    <property type="entry name" value="But2"/>
    <property type="match status" value="1"/>
</dbReference>
<dbReference type="AlphaFoldDB" id="A0AAD6TL04"/>
<evidence type="ECO:0000256" key="2">
    <source>
        <dbReference type="SAM" id="Phobius"/>
    </source>
</evidence>
<keyword evidence="2" id="KW-0812">Transmembrane</keyword>
<comment type="caution">
    <text evidence="4">The sequence shown here is derived from an EMBL/GenBank/DDBJ whole genome shotgun (WGS) entry which is preliminary data.</text>
</comment>
<dbReference type="Proteomes" id="UP001222325">
    <property type="component" value="Unassembled WGS sequence"/>
</dbReference>
<feature type="domain" description="Ubiquitin 3 binding protein But2 C-terminal" evidence="3">
    <location>
        <begin position="148"/>
        <end position="265"/>
    </location>
</feature>
<feature type="transmembrane region" description="Helical" evidence="2">
    <location>
        <begin position="44"/>
        <end position="65"/>
    </location>
</feature>
<evidence type="ECO:0000256" key="1">
    <source>
        <dbReference type="SAM" id="MobiDB-lite"/>
    </source>
</evidence>
<evidence type="ECO:0000259" key="3">
    <source>
        <dbReference type="Pfam" id="PF09792"/>
    </source>
</evidence>
<feature type="compositionally biased region" description="Basic and acidic residues" evidence="1">
    <location>
        <begin position="30"/>
        <end position="39"/>
    </location>
</feature>
<evidence type="ECO:0000313" key="5">
    <source>
        <dbReference type="Proteomes" id="UP001222325"/>
    </source>
</evidence>
<gene>
    <name evidence="4" type="ORF">B0H15DRAFT_872526</name>
</gene>
<organism evidence="4 5">
    <name type="scientific">Mycena belliarum</name>
    <dbReference type="NCBI Taxonomy" id="1033014"/>
    <lineage>
        <taxon>Eukaryota</taxon>
        <taxon>Fungi</taxon>
        <taxon>Dikarya</taxon>
        <taxon>Basidiomycota</taxon>
        <taxon>Agaricomycotina</taxon>
        <taxon>Agaricomycetes</taxon>
        <taxon>Agaricomycetidae</taxon>
        <taxon>Agaricales</taxon>
        <taxon>Marasmiineae</taxon>
        <taxon>Mycenaceae</taxon>
        <taxon>Mycena</taxon>
    </lineage>
</organism>
<dbReference type="EMBL" id="JARJCN010000167">
    <property type="protein sequence ID" value="KAJ7065981.1"/>
    <property type="molecule type" value="Genomic_DNA"/>
</dbReference>
<feature type="region of interest" description="Disordered" evidence="1">
    <location>
        <begin position="14"/>
        <end position="39"/>
    </location>
</feature>
<proteinExistence type="predicted"/>
<reference evidence="4" key="1">
    <citation type="submission" date="2023-03" db="EMBL/GenBank/DDBJ databases">
        <title>Massive genome expansion in bonnet fungi (Mycena s.s.) driven by repeated elements and novel gene families across ecological guilds.</title>
        <authorList>
            <consortium name="Lawrence Berkeley National Laboratory"/>
            <person name="Harder C.B."/>
            <person name="Miyauchi S."/>
            <person name="Viragh M."/>
            <person name="Kuo A."/>
            <person name="Thoen E."/>
            <person name="Andreopoulos B."/>
            <person name="Lu D."/>
            <person name="Skrede I."/>
            <person name="Drula E."/>
            <person name="Henrissat B."/>
            <person name="Morin E."/>
            <person name="Kohler A."/>
            <person name="Barry K."/>
            <person name="LaButti K."/>
            <person name="Morin E."/>
            <person name="Salamov A."/>
            <person name="Lipzen A."/>
            <person name="Mereny Z."/>
            <person name="Hegedus B."/>
            <person name="Baldrian P."/>
            <person name="Stursova M."/>
            <person name="Weitz H."/>
            <person name="Taylor A."/>
            <person name="Grigoriev I.V."/>
            <person name="Nagy L.G."/>
            <person name="Martin F."/>
            <person name="Kauserud H."/>
        </authorList>
    </citation>
    <scope>NUCLEOTIDE SEQUENCE</scope>
    <source>
        <strain evidence="4">CBHHK173m</strain>
    </source>
</reference>
<keyword evidence="2" id="KW-0472">Membrane</keyword>
<dbReference type="InterPro" id="IPR018620">
    <property type="entry name" value="Ubiquitin3-bd_protein_But2_C"/>
</dbReference>
<accession>A0AAD6TL04</accession>
<sequence>MFYSAKTARYHPVDQLPGSPLAGSDGAYESEDHNHAGRQRDGRLSCASLFLCLLFTLVNIAVTMVSSQRTSTHNVTHKNLHLLRRPSQYIRFEEIPRPSPPTPRKFNNYPITFAQIDAADESKVFEEGLKAHMTPIGTVVPEDRRVLLTPTISTIVQFRAIDWGMEDCELHLSLPELGNMTFESQSAVNVELYRMNQTYPLDAAVLSYQSRPPRETKIESIPLARGESTTCHHRFRCPSDSVVTFELALVCTEVNKNTCGLEWWQKVGSTEPSPSVYLTQHATA</sequence>
<keyword evidence="2" id="KW-1133">Transmembrane helix</keyword>
<protein>
    <recommendedName>
        <fullName evidence="3">Ubiquitin 3 binding protein But2 C-terminal domain-containing protein</fullName>
    </recommendedName>
</protein>
<name>A0AAD6TL04_9AGAR</name>
<keyword evidence="5" id="KW-1185">Reference proteome</keyword>
<evidence type="ECO:0000313" key="4">
    <source>
        <dbReference type="EMBL" id="KAJ7065981.1"/>
    </source>
</evidence>